<proteinExistence type="predicted"/>
<evidence type="ECO:0000313" key="1">
    <source>
        <dbReference type="EMBL" id="CAI9178502.1"/>
    </source>
</evidence>
<accession>A0ABN8ZX01</accession>
<gene>
    <name evidence="1" type="ORF">MRATA1EN1_LOCUS27464</name>
</gene>
<keyword evidence="2" id="KW-1185">Reference proteome</keyword>
<dbReference type="Proteomes" id="UP001176941">
    <property type="component" value="Chromosome 8"/>
</dbReference>
<organism evidence="1 2">
    <name type="scientific">Rangifer tarandus platyrhynchus</name>
    <name type="common">Svalbard reindeer</name>
    <dbReference type="NCBI Taxonomy" id="3082113"/>
    <lineage>
        <taxon>Eukaryota</taxon>
        <taxon>Metazoa</taxon>
        <taxon>Chordata</taxon>
        <taxon>Craniata</taxon>
        <taxon>Vertebrata</taxon>
        <taxon>Euteleostomi</taxon>
        <taxon>Mammalia</taxon>
        <taxon>Eutheria</taxon>
        <taxon>Laurasiatheria</taxon>
        <taxon>Artiodactyla</taxon>
        <taxon>Ruminantia</taxon>
        <taxon>Pecora</taxon>
        <taxon>Cervidae</taxon>
        <taxon>Odocoileinae</taxon>
        <taxon>Rangifer</taxon>
    </lineage>
</organism>
<evidence type="ECO:0000313" key="2">
    <source>
        <dbReference type="Proteomes" id="UP001176941"/>
    </source>
</evidence>
<sequence>MEKGEAHPLQYSWVSLAAQLLKNPPAMQETPVQLPGRGDAMEKGEAHPLQYSWVSLAAQLLKNPPAMQETPVQLPGRGDAMEKGEAHPLQYSWVSLVAQLVKNPPAMREAWVGKNPWRRERLPSPVFWPGKDSLWGHKESDMTEQLSLFNRN</sequence>
<reference evidence="1" key="1">
    <citation type="submission" date="2023-04" db="EMBL/GenBank/DDBJ databases">
        <authorList>
            <consortium name="ELIXIR-Norway"/>
        </authorList>
    </citation>
    <scope>NUCLEOTIDE SEQUENCE [LARGE SCALE GENOMIC DNA]</scope>
</reference>
<name>A0ABN8ZX01_RANTA</name>
<dbReference type="EMBL" id="OX459944">
    <property type="protein sequence ID" value="CAI9178502.1"/>
    <property type="molecule type" value="Genomic_DNA"/>
</dbReference>
<protein>
    <submittedName>
        <fullName evidence="1">Uncharacterized protein</fullName>
    </submittedName>
</protein>